<dbReference type="EMBL" id="JAPMOS010000124">
    <property type="protein sequence ID" value="KAJ4455006.1"/>
    <property type="molecule type" value="Genomic_DNA"/>
</dbReference>
<evidence type="ECO:0000313" key="2">
    <source>
        <dbReference type="Proteomes" id="UP001141327"/>
    </source>
</evidence>
<accession>A0ABQ8U6M4</accession>
<sequence length="800" mass="87251">MPVGVDGALVLSMLRNKTQQQPVGVAPRPVSWDQWGTAILAEEETIGWAAIAARLGGARAPKTDQPQPLFARIVRTRAVPAGEDTHDDVDDRPLFLRLPPELLLAIVEASPDPLRTYISLMRLSHAIRTTIRGAPHELSFEEPDHDLAECSEGASPVLTADALAALVGPCKGLIKLTLPARTLPNATPPLVGCGLDDAACLPWVREAFAGHSQLAVLHVPWAEPLCWAIQHILPLLPGLEELHFLEALNDTIQEVLAQSCPRLRALHFSSHPEMTSEPRFDFNALRPLWRTLRELDIETPDAVALESLMLLYPNLEHLTLRSCKDRCIAHRSPPLEVAGSCGLRSLSLLHNGRTVYPIAVAAQLLARLPTLQTVELVVDESPRPLLAPLLRLSHLTSLRLCFEGVPPASALDGFWPLVDRLDRLSLEGWRIASPVSITSSRLRNLSISTSAPLTLACPALEVLALPAFGDHPLVLDCPRLRSIAVGVSTVDMRISAAMPNLTRICGPENLAVEDTSDDEEFPETAWLPQLLDAASPSSLRHLSGVCITEPATLDRLWALNSLTRLEARLDVDTLTDLHLPGHIQFLVVFVILHECEPFRQVSLEAQGLRTLALANSSSWAPPVLLALRCPALVSLNLKIRSLAVVGLEAGSSPPLCRLTIAAGPDLSNGSLLDALLRHGHQLQHVALVDCSGINTQRAWSSLKCALEELPRLASLELTVPDQDLELGCSDLRRLVVVGRLSSLALNCPLLEELRTTVERGLKEVELDETANLRLVEGVHFNVWLVRCWVGFRVGTARNAR</sequence>
<dbReference type="SUPFAM" id="SSF52047">
    <property type="entry name" value="RNI-like"/>
    <property type="match status" value="1"/>
</dbReference>
<proteinExistence type="predicted"/>
<protein>
    <recommendedName>
        <fullName evidence="3">F-box domain-containing protein</fullName>
    </recommendedName>
</protein>
<name>A0ABQ8U6M4_9EUKA</name>
<dbReference type="Gene3D" id="3.80.10.10">
    <property type="entry name" value="Ribonuclease Inhibitor"/>
    <property type="match status" value="2"/>
</dbReference>
<dbReference type="Proteomes" id="UP001141327">
    <property type="component" value="Unassembled WGS sequence"/>
</dbReference>
<evidence type="ECO:0008006" key="3">
    <source>
        <dbReference type="Google" id="ProtNLM"/>
    </source>
</evidence>
<gene>
    <name evidence="1" type="ORF">PAPYR_10134</name>
</gene>
<comment type="caution">
    <text evidence="1">The sequence shown here is derived from an EMBL/GenBank/DDBJ whole genome shotgun (WGS) entry which is preliminary data.</text>
</comment>
<dbReference type="InterPro" id="IPR032675">
    <property type="entry name" value="LRR_dom_sf"/>
</dbReference>
<evidence type="ECO:0000313" key="1">
    <source>
        <dbReference type="EMBL" id="KAJ4455006.1"/>
    </source>
</evidence>
<reference evidence="1" key="1">
    <citation type="journal article" date="2022" name="bioRxiv">
        <title>Genomics of Preaxostyla Flagellates Illuminates Evolutionary Transitions and the Path Towards Mitochondrial Loss.</title>
        <authorList>
            <person name="Novak L.V.F."/>
            <person name="Treitli S.C."/>
            <person name="Pyrih J."/>
            <person name="Halakuc P."/>
            <person name="Pipaliya S.V."/>
            <person name="Vacek V."/>
            <person name="Brzon O."/>
            <person name="Soukal P."/>
            <person name="Eme L."/>
            <person name="Dacks J.B."/>
            <person name="Karnkowska A."/>
            <person name="Elias M."/>
            <person name="Hampl V."/>
        </authorList>
    </citation>
    <scope>NUCLEOTIDE SEQUENCE</scope>
    <source>
        <strain evidence="1">RCP-MX</strain>
    </source>
</reference>
<organism evidence="1 2">
    <name type="scientific">Paratrimastix pyriformis</name>
    <dbReference type="NCBI Taxonomy" id="342808"/>
    <lineage>
        <taxon>Eukaryota</taxon>
        <taxon>Metamonada</taxon>
        <taxon>Preaxostyla</taxon>
        <taxon>Paratrimastigidae</taxon>
        <taxon>Paratrimastix</taxon>
    </lineage>
</organism>
<keyword evidence="2" id="KW-1185">Reference proteome</keyword>